<evidence type="ECO:0000256" key="1">
    <source>
        <dbReference type="SAM" id="Phobius"/>
    </source>
</evidence>
<feature type="transmembrane region" description="Helical" evidence="1">
    <location>
        <begin position="259"/>
        <end position="277"/>
    </location>
</feature>
<organism evidence="2 3">
    <name type="scientific">Agromyces tropicus</name>
    <dbReference type="NCBI Taxonomy" id="555371"/>
    <lineage>
        <taxon>Bacteria</taxon>
        <taxon>Bacillati</taxon>
        <taxon>Actinomycetota</taxon>
        <taxon>Actinomycetes</taxon>
        <taxon>Micrococcales</taxon>
        <taxon>Microbacteriaceae</taxon>
        <taxon>Agromyces</taxon>
    </lineage>
</organism>
<dbReference type="EMBL" id="BAAAPW010000002">
    <property type="protein sequence ID" value="GAA2033319.1"/>
    <property type="molecule type" value="Genomic_DNA"/>
</dbReference>
<name>A0ABN2UHQ6_9MICO</name>
<comment type="caution">
    <text evidence="2">The sequence shown here is derived from an EMBL/GenBank/DDBJ whole genome shotgun (WGS) entry which is preliminary data.</text>
</comment>
<gene>
    <name evidence="2" type="ORF">GCM10009819_16750</name>
</gene>
<feature type="transmembrane region" description="Helical" evidence="1">
    <location>
        <begin position="115"/>
        <end position="137"/>
    </location>
</feature>
<dbReference type="RefSeq" id="WP_344371704.1">
    <property type="nucleotide sequence ID" value="NZ_BAAAPW010000002.1"/>
</dbReference>
<dbReference type="Proteomes" id="UP001501196">
    <property type="component" value="Unassembled WGS sequence"/>
</dbReference>
<feature type="transmembrane region" description="Helical" evidence="1">
    <location>
        <begin position="340"/>
        <end position="359"/>
    </location>
</feature>
<evidence type="ECO:0000313" key="3">
    <source>
        <dbReference type="Proteomes" id="UP001501196"/>
    </source>
</evidence>
<keyword evidence="3" id="KW-1185">Reference proteome</keyword>
<proteinExistence type="predicted"/>
<feature type="transmembrane region" description="Helical" evidence="1">
    <location>
        <begin position="149"/>
        <end position="173"/>
    </location>
</feature>
<protein>
    <submittedName>
        <fullName evidence="2">DUF998 domain-containing protein</fullName>
    </submittedName>
</protein>
<feature type="transmembrane region" description="Helical" evidence="1">
    <location>
        <begin position="57"/>
        <end position="80"/>
    </location>
</feature>
<keyword evidence="1" id="KW-1133">Transmembrane helix</keyword>
<evidence type="ECO:0000313" key="2">
    <source>
        <dbReference type="EMBL" id="GAA2033319.1"/>
    </source>
</evidence>
<sequence>MSQPSSIARILREPTRTTESTESSALIVAAVVFVVAAPLGLLVFWGRDLAISGPDSLGMSIALGSAVIALLAFVAGRLLLRRRFGPAPDDPAVEDAAAARSATGPRGAEAPRLHWFDVIALSAAHGVIAMLGWVALADVLDESFVDAPVYPLPAALLFGVALALTAYVCFLSAVRMTPMLLSIVLAVFLVFGVLTAMLSSVDPHWWQMNLSALGMTDDISALAFNLTLVIAGAIVTIVARYATAGLPATTEKDRRGRDFVRYGLVLIGILLACVGIFPVDEFFAVHNTVATGMAVVYAVIVIGLPRFLPSMPRVFVILGWVYVGVIVVLAIFFATGYYNLTAVELVAGLLIFSWIILFLRNSGSVGARRVVAVTA</sequence>
<feature type="transmembrane region" description="Helical" evidence="1">
    <location>
        <begin position="314"/>
        <end position="334"/>
    </location>
</feature>
<feature type="transmembrane region" description="Helical" evidence="1">
    <location>
        <begin position="283"/>
        <end position="302"/>
    </location>
</feature>
<feature type="transmembrane region" description="Helical" evidence="1">
    <location>
        <begin position="25"/>
        <end position="45"/>
    </location>
</feature>
<feature type="transmembrane region" description="Helical" evidence="1">
    <location>
        <begin position="219"/>
        <end position="239"/>
    </location>
</feature>
<reference evidence="2 3" key="1">
    <citation type="journal article" date="2019" name="Int. J. Syst. Evol. Microbiol.">
        <title>The Global Catalogue of Microorganisms (GCM) 10K type strain sequencing project: providing services to taxonomists for standard genome sequencing and annotation.</title>
        <authorList>
            <consortium name="The Broad Institute Genomics Platform"/>
            <consortium name="The Broad Institute Genome Sequencing Center for Infectious Disease"/>
            <person name="Wu L."/>
            <person name="Ma J."/>
        </authorList>
    </citation>
    <scope>NUCLEOTIDE SEQUENCE [LARGE SCALE GENOMIC DNA]</scope>
    <source>
        <strain evidence="2 3">JCM 15672</strain>
    </source>
</reference>
<keyword evidence="1" id="KW-0472">Membrane</keyword>
<keyword evidence="1" id="KW-0812">Transmembrane</keyword>
<feature type="transmembrane region" description="Helical" evidence="1">
    <location>
        <begin position="180"/>
        <end position="199"/>
    </location>
</feature>
<accession>A0ABN2UHQ6</accession>